<gene>
    <name evidence="2" type="ORF">B0H16DRAFT_1339540</name>
</gene>
<dbReference type="GO" id="GO:0005524">
    <property type="term" value="F:ATP binding"/>
    <property type="evidence" value="ECO:0007669"/>
    <property type="project" value="InterPro"/>
</dbReference>
<dbReference type="InterPro" id="IPR051681">
    <property type="entry name" value="Ser/Thr_Kinases-Pseudokinases"/>
</dbReference>
<dbReference type="InterPro" id="IPR001245">
    <property type="entry name" value="Ser-Thr/Tyr_kinase_cat_dom"/>
</dbReference>
<keyword evidence="2" id="KW-0808">Transferase</keyword>
<dbReference type="Proteomes" id="UP001215598">
    <property type="component" value="Unassembled WGS sequence"/>
</dbReference>
<evidence type="ECO:0000313" key="2">
    <source>
        <dbReference type="EMBL" id="KAJ7715753.1"/>
    </source>
</evidence>
<dbReference type="AlphaFoldDB" id="A0AAD7HA66"/>
<sequence length="178" mass="20198">HGTDVERQKFCQEVLLWKNLQHPNILPFLGLHSKESDPNDPLSILWSMFMVCEWMPKGTVLKYLKESPSAPINVLLLEISEGLRHLHSKAVLHGDLRGVKQILVDEEGHARLADFGLACYANATAKSSTHAGRTRWMAPELLEPGRHFQRTLATDVYAFSCVCYEVRRTLAYGNEQLM</sequence>
<dbReference type="SUPFAM" id="SSF56112">
    <property type="entry name" value="Protein kinase-like (PK-like)"/>
    <property type="match status" value="1"/>
</dbReference>
<dbReference type="EMBL" id="JARKIB010000302">
    <property type="protein sequence ID" value="KAJ7715753.1"/>
    <property type="molecule type" value="Genomic_DNA"/>
</dbReference>
<dbReference type="Pfam" id="PF07714">
    <property type="entry name" value="PK_Tyr_Ser-Thr"/>
    <property type="match status" value="1"/>
</dbReference>
<reference evidence="2" key="1">
    <citation type="submission" date="2023-03" db="EMBL/GenBank/DDBJ databases">
        <title>Massive genome expansion in bonnet fungi (Mycena s.s.) driven by repeated elements and novel gene families across ecological guilds.</title>
        <authorList>
            <consortium name="Lawrence Berkeley National Laboratory"/>
            <person name="Harder C.B."/>
            <person name="Miyauchi S."/>
            <person name="Viragh M."/>
            <person name="Kuo A."/>
            <person name="Thoen E."/>
            <person name="Andreopoulos B."/>
            <person name="Lu D."/>
            <person name="Skrede I."/>
            <person name="Drula E."/>
            <person name="Henrissat B."/>
            <person name="Morin E."/>
            <person name="Kohler A."/>
            <person name="Barry K."/>
            <person name="LaButti K."/>
            <person name="Morin E."/>
            <person name="Salamov A."/>
            <person name="Lipzen A."/>
            <person name="Mereny Z."/>
            <person name="Hegedus B."/>
            <person name="Baldrian P."/>
            <person name="Stursova M."/>
            <person name="Weitz H."/>
            <person name="Taylor A."/>
            <person name="Grigoriev I.V."/>
            <person name="Nagy L.G."/>
            <person name="Martin F."/>
            <person name="Kauserud H."/>
        </authorList>
    </citation>
    <scope>NUCLEOTIDE SEQUENCE</scope>
    <source>
        <strain evidence="2">CBHHK182m</strain>
    </source>
</reference>
<dbReference type="InterPro" id="IPR000719">
    <property type="entry name" value="Prot_kinase_dom"/>
</dbReference>
<feature type="non-terminal residue" evidence="2">
    <location>
        <position position="178"/>
    </location>
</feature>
<dbReference type="Gene3D" id="1.10.510.10">
    <property type="entry name" value="Transferase(Phosphotransferase) domain 1"/>
    <property type="match status" value="1"/>
</dbReference>
<protein>
    <submittedName>
        <fullName evidence="2">Kinase-like domain-containing protein</fullName>
    </submittedName>
</protein>
<dbReference type="InterPro" id="IPR011009">
    <property type="entry name" value="Kinase-like_dom_sf"/>
</dbReference>
<evidence type="ECO:0000259" key="1">
    <source>
        <dbReference type="PROSITE" id="PS50011"/>
    </source>
</evidence>
<accession>A0AAD7HA66</accession>
<comment type="caution">
    <text evidence="2">The sequence shown here is derived from an EMBL/GenBank/DDBJ whole genome shotgun (WGS) entry which is preliminary data.</text>
</comment>
<dbReference type="PROSITE" id="PS50011">
    <property type="entry name" value="PROTEIN_KINASE_DOM"/>
    <property type="match status" value="1"/>
</dbReference>
<feature type="domain" description="Protein kinase" evidence="1">
    <location>
        <begin position="1"/>
        <end position="178"/>
    </location>
</feature>
<proteinExistence type="predicted"/>
<dbReference type="GO" id="GO:0004674">
    <property type="term" value="F:protein serine/threonine kinase activity"/>
    <property type="evidence" value="ECO:0007669"/>
    <property type="project" value="TreeGrafter"/>
</dbReference>
<keyword evidence="2" id="KW-0418">Kinase</keyword>
<organism evidence="2 3">
    <name type="scientific">Mycena metata</name>
    <dbReference type="NCBI Taxonomy" id="1033252"/>
    <lineage>
        <taxon>Eukaryota</taxon>
        <taxon>Fungi</taxon>
        <taxon>Dikarya</taxon>
        <taxon>Basidiomycota</taxon>
        <taxon>Agaricomycotina</taxon>
        <taxon>Agaricomycetes</taxon>
        <taxon>Agaricomycetidae</taxon>
        <taxon>Agaricales</taxon>
        <taxon>Marasmiineae</taxon>
        <taxon>Mycenaceae</taxon>
        <taxon>Mycena</taxon>
    </lineage>
</organism>
<evidence type="ECO:0000313" key="3">
    <source>
        <dbReference type="Proteomes" id="UP001215598"/>
    </source>
</evidence>
<dbReference type="PANTHER" id="PTHR44329">
    <property type="entry name" value="SERINE/THREONINE-PROTEIN KINASE TNNI3K-RELATED"/>
    <property type="match status" value="1"/>
</dbReference>
<keyword evidence="3" id="KW-1185">Reference proteome</keyword>
<name>A0AAD7HA66_9AGAR</name>